<dbReference type="Proteomes" id="UP001141253">
    <property type="component" value="Chromosome 15W"/>
</dbReference>
<dbReference type="EMBL" id="JAPFFI010000020">
    <property type="protein sequence ID" value="KAJ6339568.1"/>
    <property type="molecule type" value="Genomic_DNA"/>
</dbReference>
<evidence type="ECO:0000256" key="1">
    <source>
        <dbReference type="SAM" id="MobiDB-lite"/>
    </source>
</evidence>
<evidence type="ECO:0000313" key="2">
    <source>
        <dbReference type="EMBL" id="KAJ6339568.1"/>
    </source>
</evidence>
<gene>
    <name evidence="2" type="ORF">OIU77_007511</name>
</gene>
<feature type="region of interest" description="Disordered" evidence="1">
    <location>
        <begin position="190"/>
        <end position="217"/>
    </location>
</feature>
<reference evidence="2" key="1">
    <citation type="submission" date="2022-10" db="EMBL/GenBank/DDBJ databases">
        <authorList>
            <person name="Hyden B.L."/>
            <person name="Feng K."/>
            <person name="Yates T."/>
            <person name="Jawdy S."/>
            <person name="Smart L.B."/>
            <person name="Muchero W."/>
        </authorList>
    </citation>
    <scope>NUCLEOTIDE SEQUENCE</scope>
    <source>
        <tissue evidence="2">Shoot tip</tissue>
    </source>
</reference>
<proteinExistence type="predicted"/>
<organism evidence="2 3">
    <name type="scientific">Salix suchowensis</name>
    <dbReference type="NCBI Taxonomy" id="1278906"/>
    <lineage>
        <taxon>Eukaryota</taxon>
        <taxon>Viridiplantae</taxon>
        <taxon>Streptophyta</taxon>
        <taxon>Embryophyta</taxon>
        <taxon>Tracheophyta</taxon>
        <taxon>Spermatophyta</taxon>
        <taxon>Magnoliopsida</taxon>
        <taxon>eudicotyledons</taxon>
        <taxon>Gunneridae</taxon>
        <taxon>Pentapetalae</taxon>
        <taxon>rosids</taxon>
        <taxon>fabids</taxon>
        <taxon>Malpighiales</taxon>
        <taxon>Salicaceae</taxon>
        <taxon>Saliceae</taxon>
        <taxon>Salix</taxon>
    </lineage>
</organism>
<sequence>MKGKDWSFYKICNSNNDEGQNRKTLSFPNQTRRSSIFSQKPSHSPTRTLLSQPHLVRLLRFFDIYETGSSFACGRRTSWNRQHSFHYNRAPDLGNGQLCQVYQGERPVNGVSSLGGSHNKPKVSLMALQLAGVILVPSLAPQTAGGNVWRWRREGTLSRAIVMLTGSPILAEFGIQKESRKEFENEKQKLPNVEIHNEMPVRTQPCISKQMRRDAFE</sequence>
<reference evidence="2" key="2">
    <citation type="journal article" date="2023" name="Int. J. Mol. Sci.">
        <title>De Novo Assembly and Annotation of 11 Diverse Shrub Willow (Salix) Genomes Reveals Novel Gene Organization in Sex-Linked Regions.</title>
        <authorList>
            <person name="Hyden B."/>
            <person name="Feng K."/>
            <person name="Yates T.B."/>
            <person name="Jawdy S."/>
            <person name="Cereghino C."/>
            <person name="Smart L.B."/>
            <person name="Muchero W."/>
        </authorList>
    </citation>
    <scope>NUCLEOTIDE SEQUENCE</scope>
    <source>
        <tissue evidence="2">Shoot tip</tissue>
    </source>
</reference>
<comment type="caution">
    <text evidence="2">The sequence shown here is derived from an EMBL/GenBank/DDBJ whole genome shotgun (WGS) entry which is preliminary data.</text>
</comment>
<name>A0ABQ9AGJ0_9ROSI</name>
<protein>
    <submittedName>
        <fullName evidence="2">Uncharacterized protein</fullName>
    </submittedName>
</protein>
<accession>A0ABQ9AGJ0</accession>
<feature type="region of interest" description="Disordered" evidence="1">
    <location>
        <begin position="19"/>
        <end position="48"/>
    </location>
</feature>
<evidence type="ECO:0000313" key="3">
    <source>
        <dbReference type="Proteomes" id="UP001141253"/>
    </source>
</evidence>
<feature type="compositionally biased region" description="Basic and acidic residues" evidence="1">
    <location>
        <begin position="190"/>
        <end position="199"/>
    </location>
</feature>
<keyword evidence="3" id="KW-1185">Reference proteome</keyword>